<evidence type="ECO:0000313" key="2">
    <source>
        <dbReference type="Proteomes" id="UP000257109"/>
    </source>
</evidence>
<protein>
    <submittedName>
        <fullName evidence="1">Uncharacterized protein</fullName>
    </submittedName>
</protein>
<feature type="non-terminal residue" evidence="1">
    <location>
        <position position="1"/>
    </location>
</feature>
<proteinExistence type="predicted"/>
<dbReference type="CDD" id="cd00303">
    <property type="entry name" value="retropepsin_like"/>
    <property type="match status" value="1"/>
</dbReference>
<gene>
    <name evidence="1" type="ORF">CR513_10151</name>
</gene>
<sequence length="130" mass="15011">MIIDRGSCVNVASERLVKKLALPTIVHPRPYRLQWLSEKGELLVEKHVKVTFILGGYEDKDVYGVVPMEATYLLLGKPWQFDKKVIHDGVTNQFTFIHMGERIVLKPLSLREVHDDQKKMKVDEEKVKAI</sequence>
<dbReference type="PANTHER" id="PTHR35046:SF9">
    <property type="entry name" value="RNA-DIRECTED DNA POLYMERASE"/>
    <property type="match status" value="1"/>
</dbReference>
<dbReference type="AlphaFoldDB" id="A0A371HT25"/>
<organism evidence="1 2">
    <name type="scientific">Mucuna pruriens</name>
    <name type="common">Velvet bean</name>
    <name type="synonym">Dolichos pruriens</name>
    <dbReference type="NCBI Taxonomy" id="157652"/>
    <lineage>
        <taxon>Eukaryota</taxon>
        <taxon>Viridiplantae</taxon>
        <taxon>Streptophyta</taxon>
        <taxon>Embryophyta</taxon>
        <taxon>Tracheophyta</taxon>
        <taxon>Spermatophyta</taxon>
        <taxon>Magnoliopsida</taxon>
        <taxon>eudicotyledons</taxon>
        <taxon>Gunneridae</taxon>
        <taxon>Pentapetalae</taxon>
        <taxon>rosids</taxon>
        <taxon>fabids</taxon>
        <taxon>Fabales</taxon>
        <taxon>Fabaceae</taxon>
        <taxon>Papilionoideae</taxon>
        <taxon>50 kb inversion clade</taxon>
        <taxon>NPAAA clade</taxon>
        <taxon>indigoferoid/millettioid clade</taxon>
        <taxon>Phaseoleae</taxon>
        <taxon>Mucuna</taxon>
    </lineage>
</organism>
<evidence type="ECO:0000313" key="1">
    <source>
        <dbReference type="EMBL" id="RDY05950.1"/>
    </source>
</evidence>
<name>A0A371HT25_MUCPR</name>
<dbReference type="EMBL" id="QJKJ01001778">
    <property type="protein sequence ID" value="RDY05950.1"/>
    <property type="molecule type" value="Genomic_DNA"/>
</dbReference>
<dbReference type="Proteomes" id="UP000257109">
    <property type="component" value="Unassembled WGS sequence"/>
</dbReference>
<keyword evidence="2" id="KW-1185">Reference proteome</keyword>
<dbReference type="PANTHER" id="PTHR35046">
    <property type="entry name" value="ZINC KNUCKLE (CCHC-TYPE) FAMILY PROTEIN"/>
    <property type="match status" value="1"/>
</dbReference>
<accession>A0A371HT25</accession>
<reference evidence="1" key="1">
    <citation type="submission" date="2018-05" db="EMBL/GenBank/DDBJ databases">
        <title>Draft genome of Mucuna pruriens seed.</title>
        <authorList>
            <person name="Nnadi N.E."/>
            <person name="Vos R."/>
            <person name="Hasami M.H."/>
            <person name="Devisetty U.K."/>
            <person name="Aguiy J.C."/>
        </authorList>
    </citation>
    <scope>NUCLEOTIDE SEQUENCE [LARGE SCALE GENOMIC DNA]</scope>
    <source>
        <strain evidence="1">JCA_2017</strain>
    </source>
</reference>
<comment type="caution">
    <text evidence="1">The sequence shown here is derived from an EMBL/GenBank/DDBJ whole genome shotgun (WGS) entry which is preliminary data.</text>
</comment>
<dbReference type="OrthoDB" id="1747743at2759"/>